<dbReference type="CDD" id="cd00093">
    <property type="entry name" value="HTH_XRE"/>
    <property type="match status" value="1"/>
</dbReference>
<dbReference type="Gene3D" id="1.10.260.40">
    <property type="entry name" value="lambda repressor-like DNA-binding domains"/>
    <property type="match status" value="1"/>
</dbReference>
<feature type="domain" description="HTH cro/C1-type" evidence="2">
    <location>
        <begin position="37"/>
        <end position="91"/>
    </location>
</feature>
<dbReference type="InterPro" id="IPR010982">
    <property type="entry name" value="Lambda_DNA-bd_dom_sf"/>
</dbReference>
<dbReference type="InterPro" id="IPR001387">
    <property type="entry name" value="Cro/C1-type_HTH"/>
</dbReference>
<dbReference type="GO" id="GO:0005829">
    <property type="term" value="C:cytosol"/>
    <property type="evidence" value="ECO:0007669"/>
    <property type="project" value="TreeGrafter"/>
</dbReference>
<name>A0A2U2N114_9BIFI</name>
<dbReference type="Proteomes" id="UP000245876">
    <property type="component" value="Unassembled WGS sequence"/>
</dbReference>
<dbReference type="OrthoDB" id="3233745at2"/>
<evidence type="ECO:0000259" key="2">
    <source>
        <dbReference type="PROSITE" id="PS50943"/>
    </source>
</evidence>
<organism evidence="3 4">
    <name type="scientific">Bifidobacterium callitrichidarum</name>
    <dbReference type="NCBI Taxonomy" id="2052941"/>
    <lineage>
        <taxon>Bacteria</taxon>
        <taxon>Bacillati</taxon>
        <taxon>Actinomycetota</taxon>
        <taxon>Actinomycetes</taxon>
        <taxon>Bifidobacteriales</taxon>
        <taxon>Bifidobacteriaceae</taxon>
        <taxon>Bifidobacterium</taxon>
    </lineage>
</organism>
<evidence type="ECO:0000313" key="4">
    <source>
        <dbReference type="Proteomes" id="UP000245876"/>
    </source>
</evidence>
<gene>
    <name evidence="3" type="ORF">DF196_11970</name>
</gene>
<evidence type="ECO:0000313" key="3">
    <source>
        <dbReference type="EMBL" id="PWG62669.1"/>
    </source>
</evidence>
<dbReference type="EMBL" id="QFFM01000033">
    <property type="protein sequence ID" value="PWG62669.1"/>
    <property type="molecule type" value="Genomic_DNA"/>
</dbReference>
<dbReference type="RefSeq" id="WP_109058035.1">
    <property type="nucleotide sequence ID" value="NZ_QFFM01000033.1"/>
</dbReference>
<dbReference type="Pfam" id="PF01381">
    <property type="entry name" value="HTH_3"/>
    <property type="match status" value="1"/>
</dbReference>
<evidence type="ECO:0000256" key="1">
    <source>
        <dbReference type="ARBA" id="ARBA00023125"/>
    </source>
</evidence>
<dbReference type="PROSITE" id="PS50943">
    <property type="entry name" value="HTH_CROC1"/>
    <property type="match status" value="1"/>
</dbReference>
<dbReference type="PANTHER" id="PTHR46797">
    <property type="entry name" value="HTH-TYPE TRANSCRIPTIONAL REGULATOR"/>
    <property type="match status" value="1"/>
</dbReference>
<dbReference type="SMART" id="SM00530">
    <property type="entry name" value="HTH_XRE"/>
    <property type="match status" value="1"/>
</dbReference>
<dbReference type="GO" id="GO:0003677">
    <property type="term" value="F:DNA binding"/>
    <property type="evidence" value="ECO:0007669"/>
    <property type="project" value="UniProtKB-KW"/>
</dbReference>
<protein>
    <submittedName>
        <fullName evidence="3">XRE family transcriptional regulator</fullName>
    </submittedName>
</protein>
<accession>A0A2U2N114</accession>
<comment type="caution">
    <text evidence="3">The sequence shown here is derived from an EMBL/GenBank/DDBJ whole genome shotgun (WGS) entry which is preliminary data.</text>
</comment>
<proteinExistence type="predicted"/>
<keyword evidence="1" id="KW-0238">DNA-binding</keyword>
<dbReference type="GO" id="GO:0003700">
    <property type="term" value="F:DNA-binding transcription factor activity"/>
    <property type="evidence" value="ECO:0007669"/>
    <property type="project" value="TreeGrafter"/>
</dbReference>
<dbReference type="AlphaFoldDB" id="A0A2U2N114"/>
<keyword evidence="4" id="KW-1185">Reference proteome</keyword>
<dbReference type="PANTHER" id="PTHR46797:SF1">
    <property type="entry name" value="METHYLPHOSPHONATE SYNTHASE"/>
    <property type="match status" value="1"/>
</dbReference>
<sequence>MPTKSFDDLYAQMIKEDPSLEEQVNEEMARMVVGMQLNDARAKSGLSLDSLSKKSGVAKTTILRIEHGNASPSILTMQKLAKAMGLNFQTSFA</sequence>
<dbReference type="SUPFAM" id="SSF47413">
    <property type="entry name" value="lambda repressor-like DNA-binding domains"/>
    <property type="match status" value="1"/>
</dbReference>
<reference evidence="3 4" key="1">
    <citation type="journal article" date="2018" name="Int. J. Syst. Evol. Microbiol.">
        <title>Bifidobacterium callitrichidarum sp. nov. from the faeces of the emperor tamarin (Saguinus imperator).</title>
        <authorList>
            <person name="Modesto M."/>
            <person name="Michelini S."/>
            <person name="Sansosti M.C."/>
            <person name="De Filippo C."/>
            <person name="Cavalieri D."/>
            <person name="Qvirist L."/>
            <person name="Andlid T."/>
            <person name="Spiezio C."/>
            <person name="Sandri C."/>
            <person name="Pascarelli S."/>
            <person name="Sgorbati B."/>
            <person name="Mattarelli P."/>
        </authorList>
    </citation>
    <scope>NUCLEOTIDE SEQUENCE [LARGE SCALE GENOMIC DNA]</scope>
    <source>
        <strain evidence="3 4">TRI 5</strain>
    </source>
</reference>
<dbReference type="InterPro" id="IPR050807">
    <property type="entry name" value="TransReg_Diox_bact_type"/>
</dbReference>